<keyword evidence="4 6" id="KW-1133">Transmembrane helix</keyword>
<dbReference type="InterPro" id="IPR003838">
    <property type="entry name" value="ABC3_permease_C"/>
</dbReference>
<feature type="transmembrane region" description="Helical" evidence="6">
    <location>
        <begin position="420"/>
        <end position="442"/>
    </location>
</feature>
<evidence type="ECO:0000256" key="4">
    <source>
        <dbReference type="ARBA" id="ARBA00022989"/>
    </source>
</evidence>
<evidence type="ECO:0000256" key="1">
    <source>
        <dbReference type="ARBA" id="ARBA00004651"/>
    </source>
</evidence>
<dbReference type="EMBL" id="DRGL01000023">
    <property type="protein sequence ID" value="HEA20310.1"/>
    <property type="molecule type" value="Genomic_DNA"/>
</dbReference>
<comment type="subcellular location">
    <subcellularLocation>
        <location evidence="1">Cell membrane</location>
        <topology evidence="1">Multi-pass membrane protein</topology>
    </subcellularLocation>
</comment>
<feature type="transmembrane region" description="Helical" evidence="6">
    <location>
        <begin position="378"/>
        <end position="399"/>
    </location>
</feature>
<keyword evidence="2" id="KW-1003">Cell membrane</keyword>
<evidence type="ECO:0000259" key="7">
    <source>
        <dbReference type="Pfam" id="PF02687"/>
    </source>
</evidence>
<dbReference type="Proteomes" id="UP000886191">
    <property type="component" value="Unassembled WGS sequence"/>
</dbReference>
<feature type="domain" description="ABC3 transporter permease C-terminal" evidence="7">
    <location>
        <begin position="685"/>
        <end position="798"/>
    </location>
</feature>
<feature type="transmembrane region" description="Helical" evidence="6">
    <location>
        <begin position="337"/>
        <end position="358"/>
    </location>
</feature>
<dbReference type="GO" id="GO:0022857">
    <property type="term" value="F:transmembrane transporter activity"/>
    <property type="evidence" value="ECO:0007669"/>
    <property type="project" value="TreeGrafter"/>
</dbReference>
<dbReference type="InterPro" id="IPR025857">
    <property type="entry name" value="MacB_PCD"/>
</dbReference>
<proteinExistence type="predicted"/>
<dbReference type="AlphaFoldDB" id="A0A831VM62"/>
<dbReference type="Pfam" id="PF12704">
    <property type="entry name" value="MacB_PCD"/>
    <property type="match status" value="2"/>
</dbReference>
<feature type="transmembrane region" description="Helical" evidence="6">
    <location>
        <begin position="284"/>
        <end position="303"/>
    </location>
</feature>
<accession>A0A831VM62</accession>
<keyword evidence="5 6" id="KW-0472">Membrane</keyword>
<evidence type="ECO:0000313" key="9">
    <source>
        <dbReference type="EMBL" id="HEA20310.1"/>
    </source>
</evidence>
<dbReference type="GO" id="GO:0005886">
    <property type="term" value="C:plasma membrane"/>
    <property type="evidence" value="ECO:0007669"/>
    <property type="project" value="UniProtKB-SubCell"/>
</dbReference>
<dbReference type="PANTHER" id="PTHR30572">
    <property type="entry name" value="MEMBRANE COMPONENT OF TRANSPORTER-RELATED"/>
    <property type="match status" value="1"/>
</dbReference>
<dbReference type="InterPro" id="IPR050250">
    <property type="entry name" value="Macrolide_Exporter_MacB"/>
</dbReference>
<evidence type="ECO:0000256" key="6">
    <source>
        <dbReference type="SAM" id="Phobius"/>
    </source>
</evidence>
<feature type="transmembrane region" description="Helical" evidence="6">
    <location>
        <begin position="734"/>
        <end position="753"/>
    </location>
</feature>
<dbReference type="PANTHER" id="PTHR30572:SF18">
    <property type="entry name" value="ABC-TYPE MACROLIDE FAMILY EXPORT SYSTEM PERMEASE COMPONENT 2"/>
    <property type="match status" value="1"/>
</dbReference>
<feature type="domain" description="MacB-like periplasmic core" evidence="8">
    <location>
        <begin position="20"/>
        <end position="242"/>
    </location>
</feature>
<feature type="domain" description="MacB-like periplasmic core" evidence="8">
    <location>
        <begin position="423"/>
        <end position="633"/>
    </location>
</feature>
<evidence type="ECO:0000256" key="2">
    <source>
        <dbReference type="ARBA" id="ARBA00022475"/>
    </source>
</evidence>
<sequence length="805" mass="90986">MYKLFLKIATRYLLKNKLYSFINIFGLAIGVASFILIMLYVNYERSFDTFEGSENVHRVYMDYLEGGKWVPGDANAYIVTGPTLKEKFPEIEDFVRLRRVKGLVLLHDNTVFDENTGALADPSYFKIFDRNLQEGDIRTALEEPYSIVLSASLAAKIFGAANPIGETVKIPEGGNINFKVTGVLNGDVPNSHINNDFLVSFKTFYTWPVFERDWKYTWNQNEYFTYLKLDKNANVASLNKKIMAFEPEGLINERHHLEPIEDIHLNSNKPYEAEANGSANSVRLLAIIAFITILLSWMNYVNLSTSKSMERAKEIGVRKVVGARRPQLILQSLIESGLLNGIAIVLAIGAVFVFLPAFNRFVGLELELNSTQIKRLLPYFGFMLIGVTVSAFYPAFVLSKYKPVTVLKGKLQDSTKGLNLRRGLIIGQFLATITLLTGAFMANKQIRFLQNRPLGAELENLVSLNGQVLNRERDSVLSSDYSTLVGELKKSPYVTDVALSSTYPGDDFSNLNSNIGMIFPNGKTDDKRVWYNYVAEPNYFDVTGMEFAAGEPFTQTANGFSNKIVINEKMARFMEVSDLEGLIGKTIKFFNDEWIVAGIVKDYHHFGLKSPIDPLIIMHNKPLRNILVKLDKRSATMSNTTKALEQLSETWHQVFPESTYKYIFLDQNFEAQYKEDKKFALAFQIFTILAILIASMGLFGLTSYTCIQRRKEIGIRKVNGASIGQILKLLNQDFVKWVGLAFLIAVPISWFAMNKWLEGFAYRTSMSWWIFALAGITALAIALLTVSWQSFRAATNNPVEALRDE</sequence>
<dbReference type="Pfam" id="PF02687">
    <property type="entry name" value="FtsX"/>
    <property type="match status" value="2"/>
</dbReference>
<evidence type="ECO:0000256" key="3">
    <source>
        <dbReference type="ARBA" id="ARBA00022692"/>
    </source>
</evidence>
<gene>
    <name evidence="9" type="ORF">ENH87_05275</name>
</gene>
<name>A0A831VM62_9FLAO</name>
<feature type="transmembrane region" description="Helical" evidence="6">
    <location>
        <begin position="21"/>
        <end position="41"/>
    </location>
</feature>
<evidence type="ECO:0000259" key="8">
    <source>
        <dbReference type="Pfam" id="PF12704"/>
    </source>
</evidence>
<reference evidence="9" key="1">
    <citation type="journal article" date="2020" name="mSystems">
        <title>Genome- and Community-Level Interaction Insights into Carbon Utilization and Element Cycling Functions of Hydrothermarchaeota in Hydrothermal Sediment.</title>
        <authorList>
            <person name="Zhou Z."/>
            <person name="Liu Y."/>
            <person name="Xu W."/>
            <person name="Pan J."/>
            <person name="Luo Z.H."/>
            <person name="Li M."/>
        </authorList>
    </citation>
    <scope>NUCLEOTIDE SEQUENCE [LARGE SCALE GENOMIC DNA]</scope>
    <source>
        <strain evidence="9">HyVt-345</strain>
    </source>
</reference>
<evidence type="ECO:0000256" key="5">
    <source>
        <dbReference type="ARBA" id="ARBA00023136"/>
    </source>
</evidence>
<protein>
    <submittedName>
        <fullName evidence="9">ABC transporter permease</fullName>
    </submittedName>
</protein>
<organism evidence="9">
    <name type="scientific">Pricia antarctica</name>
    <dbReference type="NCBI Taxonomy" id="641691"/>
    <lineage>
        <taxon>Bacteria</taxon>
        <taxon>Pseudomonadati</taxon>
        <taxon>Bacteroidota</taxon>
        <taxon>Flavobacteriia</taxon>
        <taxon>Flavobacteriales</taxon>
        <taxon>Flavobacteriaceae</taxon>
        <taxon>Pricia</taxon>
    </lineage>
</organism>
<feature type="transmembrane region" description="Helical" evidence="6">
    <location>
        <begin position="681"/>
        <end position="707"/>
    </location>
</feature>
<feature type="transmembrane region" description="Helical" evidence="6">
    <location>
        <begin position="765"/>
        <end position="786"/>
    </location>
</feature>
<keyword evidence="3 6" id="KW-0812">Transmembrane</keyword>
<comment type="caution">
    <text evidence="9">The sequence shown here is derived from an EMBL/GenBank/DDBJ whole genome shotgun (WGS) entry which is preliminary data.</text>
</comment>
<feature type="domain" description="ABC3 transporter permease C-terminal" evidence="7">
    <location>
        <begin position="287"/>
        <end position="402"/>
    </location>
</feature>